<dbReference type="GO" id="GO:0051287">
    <property type="term" value="F:NAD binding"/>
    <property type="evidence" value="ECO:0007669"/>
    <property type="project" value="InterPro"/>
</dbReference>
<dbReference type="PANTHER" id="PTHR21256">
    <property type="entry name" value="HISTIDINOL DEHYDROGENASE HDH"/>
    <property type="match status" value="1"/>
</dbReference>
<dbReference type="GO" id="GO:0046872">
    <property type="term" value="F:metal ion binding"/>
    <property type="evidence" value="ECO:0007669"/>
    <property type="project" value="UniProtKB-KW"/>
</dbReference>
<dbReference type="SUPFAM" id="SSF53720">
    <property type="entry name" value="ALDH-like"/>
    <property type="match status" value="1"/>
</dbReference>
<evidence type="ECO:0000256" key="2">
    <source>
        <dbReference type="ARBA" id="ARBA00022723"/>
    </source>
</evidence>
<evidence type="ECO:0000256" key="4">
    <source>
        <dbReference type="ARBA" id="ARBA00023002"/>
    </source>
</evidence>
<dbReference type="GO" id="GO:0004399">
    <property type="term" value="F:histidinol dehydrogenase activity"/>
    <property type="evidence" value="ECO:0007669"/>
    <property type="project" value="UniProtKB-EC"/>
</dbReference>
<dbReference type="PRINTS" id="PR00083">
    <property type="entry name" value="HOLDHDRGNASE"/>
</dbReference>
<dbReference type="GO" id="GO:0000105">
    <property type="term" value="P:L-histidine biosynthetic process"/>
    <property type="evidence" value="ECO:0007669"/>
    <property type="project" value="TreeGrafter"/>
</dbReference>
<keyword evidence="3" id="KW-0862">Zinc</keyword>
<comment type="caution">
    <text evidence="5">The sequence shown here is derived from an EMBL/GenBank/DDBJ whole genome shotgun (WGS) entry which is preliminary data.</text>
</comment>
<dbReference type="EC" id="1.1.1.23" evidence="5"/>
<dbReference type="PANTHER" id="PTHR21256:SF2">
    <property type="entry name" value="HISTIDINE BIOSYNTHESIS TRIFUNCTIONAL PROTEIN"/>
    <property type="match status" value="1"/>
</dbReference>
<dbReference type="Pfam" id="PF00815">
    <property type="entry name" value="Histidinol_dh"/>
    <property type="match status" value="1"/>
</dbReference>
<dbReference type="GO" id="GO:0005829">
    <property type="term" value="C:cytosol"/>
    <property type="evidence" value="ECO:0007669"/>
    <property type="project" value="TreeGrafter"/>
</dbReference>
<evidence type="ECO:0000313" key="5">
    <source>
        <dbReference type="EMBL" id="MPM43208.1"/>
    </source>
</evidence>
<comment type="cofactor">
    <cofactor evidence="1">
        <name>Zn(2+)</name>
        <dbReference type="ChEBI" id="CHEBI:29105"/>
    </cofactor>
</comment>
<accession>A0A644ZS42</accession>
<dbReference type="Gene3D" id="1.20.5.1300">
    <property type="match status" value="1"/>
</dbReference>
<dbReference type="InterPro" id="IPR012131">
    <property type="entry name" value="Hstdl_DH"/>
</dbReference>
<evidence type="ECO:0000256" key="1">
    <source>
        <dbReference type="ARBA" id="ARBA00001947"/>
    </source>
</evidence>
<name>A0A644ZS42_9ZZZZ</name>
<gene>
    <name evidence="5" type="primary">hisD_21</name>
    <name evidence="5" type="ORF">SDC9_89881</name>
</gene>
<dbReference type="InterPro" id="IPR016161">
    <property type="entry name" value="Ald_DH/histidinol_DH"/>
</dbReference>
<dbReference type="Gene3D" id="3.40.50.1980">
    <property type="entry name" value="Nitrogenase molybdenum iron protein domain"/>
    <property type="match status" value="1"/>
</dbReference>
<dbReference type="FunFam" id="3.40.50.1980:FF:000001">
    <property type="entry name" value="Histidinol dehydrogenase"/>
    <property type="match status" value="1"/>
</dbReference>
<keyword evidence="2" id="KW-0479">Metal-binding</keyword>
<sequence>MADAVEAELMRQMAGAPREAVIRESLMSGGAIVVAKDLQQAAEAANLIAPEHLELLTKEDITPLIKNAGSVFVGPWSPEPIGDYVAGTNHVLPTAGSARFSSPLGVLDFMRCTQIIRYSKTDFEQNAAAAAVMADAEGLFAHKSSIEVRYDV</sequence>
<proteinExistence type="predicted"/>
<organism evidence="5">
    <name type="scientific">bioreactor metagenome</name>
    <dbReference type="NCBI Taxonomy" id="1076179"/>
    <lineage>
        <taxon>unclassified sequences</taxon>
        <taxon>metagenomes</taxon>
        <taxon>ecological metagenomes</taxon>
    </lineage>
</organism>
<protein>
    <submittedName>
        <fullName evidence="5">Histidinol dehydrogenase</fullName>
        <ecNumber evidence="5">1.1.1.23</ecNumber>
    </submittedName>
</protein>
<dbReference type="AlphaFoldDB" id="A0A644ZS42"/>
<evidence type="ECO:0000256" key="3">
    <source>
        <dbReference type="ARBA" id="ARBA00022833"/>
    </source>
</evidence>
<reference evidence="5" key="1">
    <citation type="submission" date="2019-08" db="EMBL/GenBank/DDBJ databases">
        <authorList>
            <person name="Kucharzyk K."/>
            <person name="Murdoch R.W."/>
            <person name="Higgins S."/>
            <person name="Loffler F."/>
        </authorList>
    </citation>
    <scope>NUCLEOTIDE SEQUENCE</scope>
</reference>
<keyword evidence="4 5" id="KW-0560">Oxidoreductase</keyword>
<dbReference type="EMBL" id="VSSQ01010016">
    <property type="protein sequence ID" value="MPM43208.1"/>
    <property type="molecule type" value="Genomic_DNA"/>
</dbReference>